<dbReference type="Gene3D" id="3.40.30.10">
    <property type="entry name" value="Glutaredoxin"/>
    <property type="match status" value="1"/>
</dbReference>
<keyword evidence="2" id="KW-1185">Reference proteome</keyword>
<dbReference type="RefSeq" id="WP_301142198.1">
    <property type="nucleotide sequence ID" value="NZ_JAUHQA010000001.1"/>
</dbReference>
<dbReference type="InterPro" id="IPR008554">
    <property type="entry name" value="Glutaredoxin-like"/>
</dbReference>
<name>A0ABT8GHJ7_9MICO</name>
<accession>A0ABT8GHJ7</accession>
<sequence>MAARVSLITRQGCHLCPDARSVVREVCDEAGVDWREVDVEADSRLLERFADEVPVVIVDGQVVGFWHIDAARLRSALA</sequence>
<dbReference type="SUPFAM" id="SSF52833">
    <property type="entry name" value="Thioredoxin-like"/>
    <property type="match status" value="1"/>
</dbReference>
<dbReference type="Pfam" id="PF05768">
    <property type="entry name" value="Glrx-like"/>
    <property type="match status" value="1"/>
</dbReference>
<organism evidence="1 2">
    <name type="scientific">Demequina muriae</name>
    <dbReference type="NCBI Taxonomy" id="3051664"/>
    <lineage>
        <taxon>Bacteria</taxon>
        <taxon>Bacillati</taxon>
        <taxon>Actinomycetota</taxon>
        <taxon>Actinomycetes</taxon>
        <taxon>Micrococcales</taxon>
        <taxon>Demequinaceae</taxon>
        <taxon>Demequina</taxon>
    </lineage>
</organism>
<dbReference type="InterPro" id="IPR036249">
    <property type="entry name" value="Thioredoxin-like_sf"/>
</dbReference>
<evidence type="ECO:0000313" key="1">
    <source>
        <dbReference type="EMBL" id="MDN4480741.1"/>
    </source>
</evidence>
<comment type="caution">
    <text evidence="1">The sequence shown here is derived from an EMBL/GenBank/DDBJ whole genome shotgun (WGS) entry which is preliminary data.</text>
</comment>
<gene>
    <name evidence="1" type="ORF">QQX02_07390</name>
</gene>
<evidence type="ECO:0000313" key="2">
    <source>
        <dbReference type="Proteomes" id="UP001172708"/>
    </source>
</evidence>
<proteinExistence type="predicted"/>
<reference evidence="1" key="1">
    <citation type="submission" date="2023-06" db="EMBL/GenBank/DDBJ databases">
        <title>Egi l300058.</title>
        <authorList>
            <person name="Gao L."/>
            <person name="Fang B.-Z."/>
            <person name="Li W.-J."/>
        </authorList>
    </citation>
    <scope>NUCLEOTIDE SEQUENCE</scope>
    <source>
        <strain evidence="1">EGI L300058</strain>
    </source>
</reference>
<dbReference type="Proteomes" id="UP001172708">
    <property type="component" value="Unassembled WGS sequence"/>
</dbReference>
<dbReference type="EMBL" id="JAUHQA010000001">
    <property type="protein sequence ID" value="MDN4480741.1"/>
    <property type="molecule type" value="Genomic_DNA"/>
</dbReference>
<protein>
    <submittedName>
        <fullName evidence="1">Glutaredoxin family protein</fullName>
    </submittedName>
</protein>